<keyword evidence="1" id="KW-1133">Transmembrane helix</keyword>
<dbReference type="PATRIC" id="fig|1365248.3.peg.3177"/>
<evidence type="ECO:0000313" key="2">
    <source>
        <dbReference type="EMBL" id="KZN61935.1"/>
    </source>
</evidence>
<dbReference type="InterPro" id="IPR046172">
    <property type="entry name" value="DUF6174"/>
</dbReference>
<reference evidence="2 3" key="1">
    <citation type="submission" date="2013-07" db="EMBL/GenBank/DDBJ databases">
        <title>Comparative Genomic and Metabolomic Analysis of Twelve Strains of Pseudoalteromonas luteoviolacea.</title>
        <authorList>
            <person name="Vynne N.G."/>
            <person name="Mansson M."/>
            <person name="Gram L."/>
        </authorList>
    </citation>
    <scope>NUCLEOTIDE SEQUENCE [LARGE SCALE GENOMIC DNA]</scope>
    <source>
        <strain evidence="2 3">CPMOR-1</strain>
    </source>
</reference>
<organism evidence="2 3">
    <name type="scientific">Pseudoalteromonas luteoviolacea CPMOR-1</name>
    <dbReference type="NCBI Taxonomy" id="1365248"/>
    <lineage>
        <taxon>Bacteria</taxon>
        <taxon>Pseudomonadati</taxon>
        <taxon>Pseudomonadota</taxon>
        <taxon>Gammaproteobacteria</taxon>
        <taxon>Alteromonadales</taxon>
        <taxon>Pseudoalteromonadaceae</taxon>
        <taxon>Pseudoalteromonas</taxon>
    </lineage>
</organism>
<keyword evidence="1" id="KW-0472">Membrane</keyword>
<dbReference type="RefSeq" id="WP_063368614.1">
    <property type="nucleotide sequence ID" value="NZ_AUYC01000035.1"/>
</dbReference>
<dbReference type="Pfam" id="PF19671">
    <property type="entry name" value="DUF6174"/>
    <property type="match status" value="1"/>
</dbReference>
<accession>A0A167K0M2</accession>
<proteinExistence type="predicted"/>
<dbReference type="AlphaFoldDB" id="A0A167K0M2"/>
<comment type="caution">
    <text evidence="2">The sequence shown here is derived from an EMBL/GenBank/DDBJ whole genome shotgun (WGS) entry which is preliminary data.</text>
</comment>
<dbReference type="EMBL" id="AUYC01000035">
    <property type="protein sequence ID" value="KZN61935.1"/>
    <property type="molecule type" value="Genomic_DNA"/>
</dbReference>
<protein>
    <submittedName>
        <fullName evidence="2">Uncharacterized protein</fullName>
    </submittedName>
</protein>
<evidence type="ECO:0000313" key="3">
    <source>
        <dbReference type="Proteomes" id="UP000076486"/>
    </source>
</evidence>
<name>A0A167K0M2_9GAMM</name>
<keyword evidence="1" id="KW-0812">Transmembrane</keyword>
<gene>
    <name evidence="2" type="ORF">N473_20550</name>
</gene>
<sequence length="149" mass="17137">MKVLDSREPIAVQFVLGTAIIFVFSLWGVGFQFIKGEALKTLEYNFDAWQSNAPFSYTYQVESGCMLTFSSRVLVVDGVAFFEHSSGHTFEITIEKMFKKAEKAITQAASIKLDYHPVYLFPTDIDVDWNKDIDDDECFYRIINFEVIE</sequence>
<evidence type="ECO:0000256" key="1">
    <source>
        <dbReference type="SAM" id="Phobius"/>
    </source>
</evidence>
<dbReference type="Proteomes" id="UP000076486">
    <property type="component" value="Unassembled WGS sequence"/>
</dbReference>
<feature type="transmembrane region" description="Helical" evidence="1">
    <location>
        <begin position="12"/>
        <end position="34"/>
    </location>
</feature>